<dbReference type="AlphaFoldDB" id="A0ABD5Z4T4"/>
<dbReference type="Gene3D" id="1.10.3720.10">
    <property type="entry name" value="MetI-like"/>
    <property type="match status" value="1"/>
</dbReference>
<dbReference type="CDD" id="cd06261">
    <property type="entry name" value="TM_PBP2"/>
    <property type="match status" value="1"/>
</dbReference>
<dbReference type="PANTHER" id="PTHR43470">
    <property type="entry name" value="PHOSPHATE TRANSPORT SYSTEM PERMEASE PROTEIN PSTA-RELATED"/>
    <property type="match status" value="1"/>
</dbReference>
<dbReference type="EMBL" id="JBHTAR010000011">
    <property type="protein sequence ID" value="MFC7200267.1"/>
    <property type="molecule type" value="Genomic_DNA"/>
</dbReference>
<evidence type="ECO:0000256" key="3">
    <source>
        <dbReference type="ARBA" id="ARBA00022448"/>
    </source>
</evidence>
<feature type="transmembrane region" description="Helical" evidence="8">
    <location>
        <begin position="184"/>
        <end position="205"/>
    </location>
</feature>
<proteinExistence type="inferred from homology"/>
<feature type="transmembrane region" description="Helical" evidence="8">
    <location>
        <begin position="23"/>
        <end position="45"/>
    </location>
</feature>
<feature type="transmembrane region" description="Helical" evidence="8">
    <location>
        <begin position="508"/>
        <end position="534"/>
    </location>
</feature>
<gene>
    <name evidence="10" type="primary">pstA</name>
    <name evidence="10" type="ORF">ACFQJ9_12740</name>
</gene>
<comment type="similarity">
    <text evidence="2 8">Belongs to the binding-protein-dependent transport system permease family. CysTW subfamily.</text>
</comment>
<keyword evidence="5 8" id="KW-0812">Transmembrane</keyword>
<feature type="transmembrane region" description="Helical" evidence="8">
    <location>
        <begin position="303"/>
        <end position="328"/>
    </location>
</feature>
<feature type="transmembrane region" description="Helical" evidence="8">
    <location>
        <begin position="57"/>
        <end position="78"/>
    </location>
</feature>
<name>A0ABD5Z4T4_9EURY</name>
<dbReference type="InterPro" id="IPR000515">
    <property type="entry name" value="MetI-like"/>
</dbReference>
<dbReference type="InterPro" id="IPR035906">
    <property type="entry name" value="MetI-like_sf"/>
</dbReference>
<dbReference type="Proteomes" id="UP001596447">
    <property type="component" value="Unassembled WGS sequence"/>
</dbReference>
<evidence type="ECO:0000256" key="7">
    <source>
        <dbReference type="ARBA" id="ARBA00023136"/>
    </source>
</evidence>
<protein>
    <recommendedName>
        <fullName evidence="8">Phosphate transport system permease protein PstA</fullName>
    </recommendedName>
</protein>
<keyword evidence="4 8" id="KW-1003">Cell membrane</keyword>
<keyword evidence="3" id="KW-0813">Transport</keyword>
<keyword evidence="11" id="KW-1185">Reference proteome</keyword>
<evidence type="ECO:0000256" key="4">
    <source>
        <dbReference type="ARBA" id="ARBA00022475"/>
    </source>
</evidence>
<evidence type="ECO:0000256" key="1">
    <source>
        <dbReference type="ARBA" id="ARBA00004651"/>
    </source>
</evidence>
<dbReference type="PROSITE" id="PS50928">
    <property type="entry name" value="ABC_TM1"/>
    <property type="match status" value="1"/>
</dbReference>
<feature type="transmembrane region" description="Helical" evidence="8">
    <location>
        <begin position="373"/>
        <end position="391"/>
    </location>
</feature>
<organism evidence="10 11">
    <name type="scientific">Halospeciosus flavus</name>
    <dbReference type="NCBI Taxonomy" id="3032283"/>
    <lineage>
        <taxon>Archaea</taxon>
        <taxon>Methanobacteriati</taxon>
        <taxon>Methanobacteriota</taxon>
        <taxon>Stenosarchaea group</taxon>
        <taxon>Halobacteria</taxon>
        <taxon>Halobacteriales</taxon>
        <taxon>Halobacteriaceae</taxon>
        <taxon>Halospeciosus</taxon>
    </lineage>
</organism>
<accession>A0ABD5Z4T4</accession>
<feature type="domain" description="ABC transmembrane type-1" evidence="9">
    <location>
        <begin position="303"/>
        <end position="527"/>
    </location>
</feature>
<dbReference type="GO" id="GO:0005886">
    <property type="term" value="C:plasma membrane"/>
    <property type="evidence" value="ECO:0007669"/>
    <property type="project" value="UniProtKB-SubCell"/>
</dbReference>
<reference evidence="10 11" key="1">
    <citation type="journal article" date="2019" name="Int. J. Syst. Evol. Microbiol.">
        <title>The Global Catalogue of Microorganisms (GCM) 10K type strain sequencing project: providing services to taxonomists for standard genome sequencing and annotation.</title>
        <authorList>
            <consortium name="The Broad Institute Genomics Platform"/>
            <consortium name="The Broad Institute Genome Sequencing Center for Infectious Disease"/>
            <person name="Wu L."/>
            <person name="Ma J."/>
        </authorList>
    </citation>
    <scope>NUCLEOTIDE SEQUENCE [LARGE SCALE GENOMIC DNA]</scope>
    <source>
        <strain evidence="10 11">XZGYJ-43</strain>
    </source>
</reference>
<feature type="transmembrane region" description="Helical" evidence="8">
    <location>
        <begin position="217"/>
        <end position="240"/>
    </location>
</feature>
<comment type="subcellular location">
    <subcellularLocation>
        <location evidence="1 8">Cell membrane</location>
        <topology evidence="1 8">Multi-pass membrane protein</topology>
    </subcellularLocation>
</comment>
<feature type="transmembrane region" description="Helical" evidence="8">
    <location>
        <begin position="150"/>
        <end position="172"/>
    </location>
</feature>
<evidence type="ECO:0000256" key="5">
    <source>
        <dbReference type="ARBA" id="ARBA00022692"/>
    </source>
</evidence>
<dbReference type="NCBIfam" id="TIGR00974">
    <property type="entry name" value="3a0107s02c"/>
    <property type="match status" value="1"/>
</dbReference>
<evidence type="ECO:0000259" key="9">
    <source>
        <dbReference type="PROSITE" id="PS50928"/>
    </source>
</evidence>
<sequence>MSTDTDSQNQLVKRGNSTLDQAAIVLSGGSLLAVVAGLLAIFQVLRMQSVYAGLPLYQWIGGLLTAVGLGLFVVGGFSRAGMLRSEPDRTAGLVPTVTFGLVGFVVGGLLAAQTLGLSTLWPLGGLVVALGAAAVTVYPRGDLGTTLPAGALTLLTGLVVVTGVIAPGWAWTPIQTSATFRGDIVVAVLAIVVGFLTAWMAARAYSGFGTRGKEAGAYLLISASAAAMLALLLVLVGYVVSKGWGPATKGIQWGLFWANWTYFYVPPIDRYLIIDGPVLWFHWPFVMNGYALMNDVNGIMPAIVGTVWLVVGAILFAVPLGVGAAVFLTEYAEQSRFTQLVEVSTNGLWSTPSIVYGLFGWAFLVPRLGNSQSILAGQLVLGFMLLPLVIITSREALKSVPDAYRDASAALGVGQWETIKSVVLPAAMPGVITGIILGVGRIAGETAPILLVSAGAPFPRDAPNVLASFQFTTSPPFVTNDALLQATSALPYQLYAIITAGVGENIGFAWGTAFVLLLVVLSFYAIGIVSRIYFRKKLEA</sequence>
<keyword evidence="7 8" id="KW-0472">Membrane</keyword>
<dbReference type="SUPFAM" id="SSF161098">
    <property type="entry name" value="MetI-like"/>
    <property type="match status" value="1"/>
</dbReference>
<dbReference type="Pfam" id="PF00528">
    <property type="entry name" value="BPD_transp_1"/>
    <property type="match status" value="1"/>
</dbReference>
<comment type="caution">
    <text evidence="10">The sequence shown here is derived from an EMBL/GenBank/DDBJ whole genome shotgun (WGS) entry which is preliminary data.</text>
</comment>
<feature type="transmembrane region" description="Helical" evidence="8">
    <location>
        <begin position="348"/>
        <end position="366"/>
    </location>
</feature>
<evidence type="ECO:0000256" key="8">
    <source>
        <dbReference type="RuleBase" id="RU363043"/>
    </source>
</evidence>
<feature type="transmembrane region" description="Helical" evidence="8">
    <location>
        <begin position="119"/>
        <end position="138"/>
    </location>
</feature>
<dbReference type="RefSeq" id="WP_279527053.1">
    <property type="nucleotide sequence ID" value="NZ_CP122312.1"/>
</dbReference>
<feature type="transmembrane region" description="Helical" evidence="8">
    <location>
        <begin position="90"/>
        <end position="113"/>
    </location>
</feature>
<evidence type="ECO:0000256" key="2">
    <source>
        <dbReference type="ARBA" id="ARBA00007069"/>
    </source>
</evidence>
<evidence type="ECO:0000256" key="6">
    <source>
        <dbReference type="ARBA" id="ARBA00022989"/>
    </source>
</evidence>
<evidence type="ECO:0000313" key="11">
    <source>
        <dbReference type="Proteomes" id="UP001596447"/>
    </source>
</evidence>
<dbReference type="PANTHER" id="PTHR43470:SF3">
    <property type="entry name" value="PHOSPHATE TRANSPORT SYSTEM PERMEASE PROTEIN PSTA-RELATED"/>
    <property type="match status" value="1"/>
</dbReference>
<dbReference type="InterPro" id="IPR005672">
    <property type="entry name" value="Phosphate_PstA"/>
</dbReference>
<keyword evidence="6 8" id="KW-1133">Transmembrane helix</keyword>
<evidence type="ECO:0000313" key="10">
    <source>
        <dbReference type="EMBL" id="MFC7200267.1"/>
    </source>
</evidence>